<evidence type="ECO:0000256" key="1">
    <source>
        <dbReference type="ARBA" id="ARBA00004434"/>
    </source>
</evidence>
<evidence type="ECO:0000256" key="4">
    <source>
        <dbReference type="ARBA" id="ARBA00022989"/>
    </source>
</evidence>
<dbReference type="GO" id="GO:0030003">
    <property type="term" value="P:intracellular monoatomic cation homeostasis"/>
    <property type="evidence" value="ECO:0007669"/>
    <property type="project" value="TreeGrafter"/>
</dbReference>
<dbReference type="GO" id="GO:0043022">
    <property type="term" value="F:ribosome binding"/>
    <property type="evidence" value="ECO:0007669"/>
    <property type="project" value="InterPro"/>
</dbReference>
<evidence type="ECO:0000256" key="7">
    <source>
        <dbReference type="PROSITE-ProRule" id="PRU01094"/>
    </source>
</evidence>
<feature type="transmembrane region" description="Helical" evidence="8">
    <location>
        <begin position="125"/>
        <end position="146"/>
    </location>
</feature>
<dbReference type="InterPro" id="IPR044202">
    <property type="entry name" value="LETM1/MDM38-like"/>
</dbReference>
<keyword evidence="4 8" id="KW-1133">Transmembrane helix</keyword>
<evidence type="ECO:0000256" key="5">
    <source>
        <dbReference type="ARBA" id="ARBA00023128"/>
    </source>
</evidence>
<comment type="caution">
    <text evidence="10">The sequence shown here is derived from an EMBL/GenBank/DDBJ whole genome shotgun (WGS) entry which is preliminary data.</text>
</comment>
<dbReference type="EMBL" id="MCFD01000015">
    <property type="protein sequence ID" value="ORX66501.1"/>
    <property type="molecule type" value="Genomic_DNA"/>
</dbReference>
<evidence type="ECO:0000256" key="6">
    <source>
        <dbReference type="ARBA" id="ARBA00023136"/>
    </source>
</evidence>
<reference evidence="10 11" key="1">
    <citation type="submission" date="2016-07" db="EMBL/GenBank/DDBJ databases">
        <title>Pervasive Adenine N6-methylation of Active Genes in Fungi.</title>
        <authorList>
            <consortium name="DOE Joint Genome Institute"/>
            <person name="Mondo S.J."/>
            <person name="Dannebaum R.O."/>
            <person name="Kuo R.C."/>
            <person name="Labutti K."/>
            <person name="Haridas S."/>
            <person name="Kuo A."/>
            <person name="Salamov A."/>
            <person name="Ahrendt S.R."/>
            <person name="Lipzen A."/>
            <person name="Sullivan W."/>
            <person name="Andreopoulos W.B."/>
            <person name="Clum A."/>
            <person name="Lindquist E."/>
            <person name="Daum C."/>
            <person name="Ramamoorthy G.K."/>
            <person name="Gryganskyi A."/>
            <person name="Culley D."/>
            <person name="Magnuson J.K."/>
            <person name="James T.Y."/>
            <person name="O'Malley M.A."/>
            <person name="Stajich J.E."/>
            <person name="Spatafora J.W."/>
            <person name="Visel A."/>
            <person name="Grigoriev I.V."/>
        </authorList>
    </citation>
    <scope>NUCLEOTIDE SEQUENCE [LARGE SCALE GENOMIC DNA]</scope>
    <source>
        <strain evidence="10 11">ATCC 12442</strain>
    </source>
</reference>
<organism evidence="10 11">
    <name type="scientific">Linderina pennispora</name>
    <dbReference type="NCBI Taxonomy" id="61395"/>
    <lineage>
        <taxon>Eukaryota</taxon>
        <taxon>Fungi</taxon>
        <taxon>Fungi incertae sedis</taxon>
        <taxon>Zoopagomycota</taxon>
        <taxon>Kickxellomycotina</taxon>
        <taxon>Kickxellomycetes</taxon>
        <taxon>Kickxellales</taxon>
        <taxon>Kickxellaceae</taxon>
        <taxon>Linderina</taxon>
    </lineage>
</organism>
<evidence type="ECO:0000256" key="8">
    <source>
        <dbReference type="SAM" id="Phobius"/>
    </source>
</evidence>
<dbReference type="RefSeq" id="XP_040740489.1">
    <property type="nucleotide sequence ID" value="XM_040891495.1"/>
</dbReference>
<dbReference type="PROSITE" id="PS51758">
    <property type="entry name" value="LETM1_RBD"/>
    <property type="match status" value="1"/>
</dbReference>
<accession>A0A1Y1VZ08</accession>
<dbReference type="PANTHER" id="PTHR14009">
    <property type="entry name" value="LEUCINE ZIPPER-EF-HAND CONTAINING TRANSMEMBRANE PROTEIN"/>
    <property type="match status" value="1"/>
</dbReference>
<dbReference type="GO" id="GO:0005743">
    <property type="term" value="C:mitochondrial inner membrane"/>
    <property type="evidence" value="ECO:0007669"/>
    <property type="project" value="UniProtKB-SubCell"/>
</dbReference>
<comment type="subcellular location">
    <subcellularLocation>
        <location evidence="1">Mitochondrion inner membrane</location>
        <topology evidence="1">Single-pass membrane protein</topology>
    </subcellularLocation>
</comment>
<dbReference type="PANTHER" id="PTHR14009:SF1">
    <property type="entry name" value="MITOCHONDRIAL PROTON_CALCIUM EXCHANGER PROTEIN"/>
    <property type="match status" value="1"/>
</dbReference>
<dbReference type="AlphaFoldDB" id="A0A1Y1VZ08"/>
<keyword evidence="5 7" id="KW-0496">Mitochondrion</keyword>
<keyword evidence="11" id="KW-1185">Reference proteome</keyword>
<evidence type="ECO:0000313" key="11">
    <source>
        <dbReference type="Proteomes" id="UP000193922"/>
    </source>
</evidence>
<evidence type="ECO:0000256" key="2">
    <source>
        <dbReference type="ARBA" id="ARBA00022692"/>
    </source>
</evidence>
<name>A0A1Y1VZ08_9FUNG</name>
<dbReference type="GeneID" id="63808143"/>
<gene>
    <name evidence="10" type="ORF">DL89DRAFT_324928</name>
</gene>
<dbReference type="OrthoDB" id="73691at2759"/>
<keyword evidence="6 8" id="KW-0472">Membrane</keyword>
<feature type="domain" description="Letm1 RBD" evidence="9">
    <location>
        <begin position="137"/>
        <end position="324"/>
    </location>
</feature>
<dbReference type="Pfam" id="PF07766">
    <property type="entry name" value="LETM1_RBD"/>
    <property type="match status" value="1"/>
</dbReference>
<protein>
    <recommendedName>
        <fullName evidence="9">Letm1 RBD domain-containing protein</fullName>
    </recommendedName>
</protein>
<proteinExistence type="predicted"/>
<evidence type="ECO:0000313" key="10">
    <source>
        <dbReference type="EMBL" id="ORX66501.1"/>
    </source>
</evidence>
<dbReference type="InterPro" id="IPR033122">
    <property type="entry name" value="LETM1-like_RBD"/>
</dbReference>
<dbReference type="STRING" id="61395.A0A1Y1VZ08"/>
<sequence length="324" mass="35720">MALRYRFAHQSVGACARMQLAGTGIQTPCIIRTTGIILGTRMYSSKHTAAVAKPVERADPTLPGQSLTFIQKVKGFVSFYKGGLKELLQNNKAAKAIAVKVRNGEELTRSELQIQRRTPGDKLRLVPFGFLVVIIPELIPLTIWLFPGVCPSTCVTFGQTVKMGRKQDVVRQRLHAQAVQRIAEAGIKPGDLAVASKLGKLDHEIFQFETLADQDVQLIARYMGVRGGLFANATALKTKLRLELDYLHHDDQLLANESLVGVLGLTELHRACQERGIPTADYPEQQLRNSLDAWTKVSQAAKGGSDMLPIVWSRLALFNKAIKV</sequence>
<dbReference type="Proteomes" id="UP000193922">
    <property type="component" value="Unassembled WGS sequence"/>
</dbReference>
<keyword evidence="2 8" id="KW-0812">Transmembrane</keyword>
<evidence type="ECO:0000259" key="9">
    <source>
        <dbReference type="PROSITE" id="PS51758"/>
    </source>
</evidence>
<keyword evidence="3" id="KW-0999">Mitochondrion inner membrane</keyword>
<evidence type="ECO:0000256" key="3">
    <source>
        <dbReference type="ARBA" id="ARBA00022792"/>
    </source>
</evidence>